<name>A0A135L354_9BACI</name>
<dbReference type="OrthoDB" id="2382288at2"/>
<evidence type="ECO:0000256" key="1">
    <source>
        <dbReference type="SAM" id="MobiDB-lite"/>
    </source>
</evidence>
<protein>
    <submittedName>
        <fullName evidence="2">Uncharacterized protein</fullName>
    </submittedName>
</protein>
<dbReference type="EMBL" id="LSKU01000001">
    <property type="protein sequence ID" value="KXG43468.1"/>
    <property type="molecule type" value="Genomic_DNA"/>
</dbReference>
<feature type="region of interest" description="Disordered" evidence="1">
    <location>
        <begin position="45"/>
        <end position="67"/>
    </location>
</feature>
<sequence length="67" mass="7927">MPNHNDIFHNKRDFAREEFATEFYKPVGRPRAREAKSQRYQYFPEHNEGLKGKKPSFKMKVGSPNEG</sequence>
<proteinExistence type="predicted"/>
<dbReference type="Proteomes" id="UP000070352">
    <property type="component" value="Unassembled WGS sequence"/>
</dbReference>
<organism evidence="2 3">
    <name type="scientific">Tepidibacillus decaturensis</name>
    <dbReference type="NCBI Taxonomy" id="1413211"/>
    <lineage>
        <taxon>Bacteria</taxon>
        <taxon>Bacillati</taxon>
        <taxon>Bacillota</taxon>
        <taxon>Bacilli</taxon>
        <taxon>Bacillales</taxon>
        <taxon>Bacillaceae</taxon>
        <taxon>Tepidibacillus</taxon>
    </lineage>
</organism>
<comment type="caution">
    <text evidence="2">The sequence shown here is derived from an EMBL/GenBank/DDBJ whole genome shotgun (WGS) entry which is preliminary data.</text>
</comment>
<keyword evidence="3" id="KW-1185">Reference proteome</keyword>
<evidence type="ECO:0000313" key="2">
    <source>
        <dbReference type="EMBL" id="KXG43468.1"/>
    </source>
</evidence>
<accession>A0A135L354</accession>
<dbReference type="AlphaFoldDB" id="A0A135L354"/>
<dbReference type="STRING" id="1413211.U473_05160"/>
<evidence type="ECO:0000313" key="3">
    <source>
        <dbReference type="Proteomes" id="UP000070352"/>
    </source>
</evidence>
<reference evidence="2 3" key="1">
    <citation type="submission" date="2016-02" db="EMBL/GenBank/DDBJ databases">
        <title>Draft Genome for Tepidibacillus decaturensis nov. sp. Strain Z9, an Anaerobic, Moderately Thermophilic and Heterotrophic Bacterium from Deep Subsurface of the Illinois Basin, USA.</title>
        <authorList>
            <person name="Dong Y."/>
            <person name="Chang J.Y."/>
            <person name="Sanford R."/>
            <person name="Fouke B.W."/>
        </authorList>
    </citation>
    <scope>NUCLEOTIDE SEQUENCE [LARGE SCALE GENOMIC DNA]</scope>
    <source>
        <strain evidence="2 3">Z9</strain>
    </source>
</reference>
<gene>
    <name evidence="2" type="ORF">U473_05160</name>
</gene>
<dbReference type="RefSeq" id="WP_068724010.1">
    <property type="nucleotide sequence ID" value="NZ_LSKU01000001.1"/>
</dbReference>